<keyword evidence="4" id="KW-1185">Reference proteome</keyword>
<dbReference type="Proteomes" id="UP000007431">
    <property type="component" value="Unassembled WGS sequence"/>
</dbReference>
<dbReference type="HOGENOM" id="CLU_006533_2_4_1"/>
<dbReference type="VEuPathDB" id="FungiDB:SCHCODRAFT_01127836"/>
<dbReference type="eggNOG" id="KOG1235">
    <property type="taxonomic scope" value="Eukaryota"/>
</dbReference>
<dbReference type="Pfam" id="PF03109">
    <property type="entry name" value="ABC1"/>
    <property type="match status" value="1"/>
</dbReference>
<evidence type="ECO:0000313" key="4">
    <source>
        <dbReference type="Proteomes" id="UP000007431"/>
    </source>
</evidence>
<dbReference type="STRING" id="578458.D8Q706"/>
<accession>D8Q706</accession>
<evidence type="ECO:0000259" key="2">
    <source>
        <dbReference type="Pfam" id="PF03109"/>
    </source>
</evidence>
<dbReference type="AlphaFoldDB" id="D8Q706"/>
<dbReference type="SUPFAM" id="SSF56112">
    <property type="entry name" value="Protein kinase-like (PK-like)"/>
    <property type="match status" value="1"/>
</dbReference>
<evidence type="ECO:0000313" key="3">
    <source>
        <dbReference type="EMBL" id="EFI96332.1"/>
    </source>
</evidence>
<name>D8Q706_SCHCM</name>
<dbReference type="CDD" id="cd13969">
    <property type="entry name" value="ADCK1-like"/>
    <property type="match status" value="1"/>
</dbReference>
<dbReference type="EMBL" id="GL377307">
    <property type="protein sequence ID" value="EFI96332.1"/>
    <property type="molecule type" value="Genomic_DNA"/>
</dbReference>
<dbReference type="InterPro" id="IPR051130">
    <property type="entry name" value="Mito_struct-func_regulator"/>
</dbReference>
<reference evidence="3 4" key="1">
    <citation type="journal article" date="2010" name="Nat. Biotechnol.">
        <title>Genome sequence of the model mushroom Schizophyllum commune.</title>
        <authorList>
            <person name="Ohm R.A."/>
            <person name="de Jong J.F."/>
            <person name="Lugones L.G."/>
            <person name="Aerts A."/>
            <person name="Kothe E."/>
            <person name="Stajich J.E."/>
            <person name="de Vries R.P."/>
            <person name="Record E."/>
            <person name="Levasseur A."/>
            <person name="Baker S.E."/>
            <person name="Bartholomew K.A."/>
            <person name="Coutinho P.M."/>
            <person name="Erdmann S."/>
            <person name="Fowler T.J."/>
            <person name="Gathman A.C."/>
            <person name="Lombard V."/>
            <person name="Henrissat B."/>
            <person name="Knabe N."/>
            <person name="Kuees U."/>
            <person name="Lilly W.W."/>
            <person name="Lindquist E."/>
            <person name="Lucas S."/>
            <person name="Magnuson J.K."/>
            <person name="Piumi F."/>
            <person name="Raudaskoski M."/>
            <person name="Salamov A."/>
            <person name="Schmutz J."/>
            <person name="Schwarze F.W.M.R."/>
            <person name="vanKuyk P.A."/>
            <person name="Horton J.S."/>
            <person name="Grigoriev I.V."/>
            <person name="Woesten H.A.B."/>
        </authorList>
    </citation>
    <scope>NUCLEOTIDE SEQUENCE [LARGE SCALE GENOMIC DNA]</scope>
    <source>
        <strain evidence="4">H4-8 / FGSC 9210</strain>
    </source>
</reference>
<comment type="similarity">
    <text evidence="1">Belongs to the protein kinase superfamily. ADCK protein kinase family.</text>
</comment>
<dbReference type="PANTHER" id="PTHR43173:SF37">
    <property type="entry name" value="ABC1 FAMILY PROTEIN C10F6.14C"/>
    <property type="match status" value="1"/>
</dbReference>
<dbReference type="InterPro" id="IPR004147">
    <property type="entry name" value="ABC1_dom"/>
</dbReference>
<feature type="domain" description="ABC1 atypical kinase-like" evidence="2">
    <location>
        <begin position="151"/>
        <end position="403"/>
    </location>
</feature>
<dbReference type="InterPro" id="IPR045307">
    <property type="entry name" value="ADCK1_dom"/>
</dbReference>
<dbReference type="OMA" id="DVMTTMV"/>
<sequence length="585" mass="66169">MTVSPYGLSAQALRTSSKARFAARTRHAFGRGFATSAPPPPSPSRLQKYARRALYTGVGIGTLWAIDTNFNASAITRNFRTIYMCGAIALDYSMNFTPAKSESIPQLHERVAERMYNLLTKNGGLYIKIGQAIGANAALLPKPVQVKFQSLFDDAPQVPYSVVESVFRSEFGRPPSGPDGVFEIFEEQAVASASIAQVHKAKLRGSDQWVAVKIQKPDVVRQTWWDLTTYKGVMWLYDRWFELPVYFLVDYISDHLRQELNFIREADNARRTAAFVRADPNFAQRVHIPEVYEEYSTKRVMTAEWIDGVRLSDRDSVLRLGGARAVMQTMVELFSAQMFSWGWVHCDPHPGNVLIRPNPSKPTQPQLVLLDHGLYVSVSEEMRRQWASVFKAMLVGDRAEVESVVSQWGVGLGMGDLFASFALMRPVRLKGARTGPPIFSKEATSDYERGVQMKAALRNFLVDTDRMPKVLAFLLRNMRMVQGNNQSLGSPVNRIRITATYASRALAKSPNLSLGQRWHAWWQHFVFQTIMFSSDTVFYWVRIRQYLGRVLGYKVVGFEDELESIMRRTAKSTLGLEINEETFAG</sequence>
<evidence type="ECO:0000256" key="1">
    <source>
        <dbReference type="ARBA" id="ARBA00009670"/>
    </source>
</evidence>
<protein>
    <recommendedName>
        <fullName evidence="2">ABC1 atypical kinase-like domain-containing protein</fullName>
    </recommendedName>
</protein>
<gene>
    <name evidence="3" type="ORF">SCHCODRAFT_68330</name>
</gene>
<proteinExistence type="inferred from homology"/>
<organism evidence="4">
    <name type="scientific">Schizophyllum commune (strain H4-8 / FGSC 9210)</name>
    <name type="common">Split gill fungus</name>
    <dbReference type="NCBI Taxonomy" id="578458"/>
    <lineage>
        <taxon>Eukaryota</taxon>
        <taxon>Fungi</taxon>
        <taxon>Dikarya</taxon>
        <taxon>Basidiomycota</taxon>
        <taxon>Agaricomycotina</taxon>
        <taxon>Agaricomycetes</taxon>
        <taxon>Agaricomycetidae</taxon>
        <taxon>Agaricales</taxon>
        <taxon>Schizophyllaceae</taxon>
        <taxon>Schizophyllum</taxon>
    </lineage>
</organism>
<dbReference type="PANTHER" id="PTHR43173">
    <property type="entry name" value="ABC1 FAMILY PROTEIN"/>
    <property type="match status" value="1"/>
</dbReference>
<dbReference type="InterPro" id="IPR011009">
    <property type="entry name" value="Kinase-like_dom_sf"/>
</dbReference>
<dbReference type="InParanoid" id="D8Q706"/>